<gene>
    <name evidence="1" type="ORF">RF007C_12405</name>
</gene>
<proteinExistence type="predicted"/>
<dbReference type="AlphaFoldDB" id="W7USK8"/>
<keyword evidence="2" id="KW-1185">Reference proteome</keyword>
<dbReference type="Proteomes" id="UP000019365">
    <property type="component" value="Unassembled WGS sequence"/>
</dbReference>
<dbReference type="InterPro" id="IPR020256">
    <property type="entry name" value="Spore_coat_CotJA"/>
</dbReference>
<dbReference type="Pfam" id="PF11007">
    <property type="entry name" value="CotJA"/>
    <property type="match status" value="1"/>
</dbReference>
<dbReference type="eggNOG" id="ENOG5033B4S">
    <property type="taxonomic scope" value="Bacteria"/>
</dbReference>
<organism evidence="1 2">
    <name type="scientific">Ruminococcus flavefaciens 007c</name>
    <dbReference type="NCBI Taxonomy" id="1341157"/>
    <lineage>
        <taxon>Bacteria</taxon>
        <taxon>Bacillati</taxon>
        <taxon>Bacillota</taxon>
        <taxon>Clostridia</taxon>
        <taxon>Eubacteriales</taxon>
        <taxon>Oscillospiraceae</taxon>
        <taxon>Ruminococcus</taxon>
    </lineage>
</organism>
<reference evidence="1 2" key="1">
    <citation type="journal article" date="2014" name="PLoS ONE">
        <title>Rumen cellulosomics: divergent fiber-degrading strategies revealed by comparative genome-wide analysis of six ruminococcal strains.</title>
        <authorList>
            <person name="Dassa B."/>
            <person name="Borovok I."/>
            <person name="Ruimy-Israeli V."/>
            <person name="Lamed R."/>
            <person name="Flint H.J."/>
            <person name="Duncan S.H."/>
            <person name="Henrissat B."/>
            <person name="Coutinho P."/>
            <person name="Morrison M."/>
            <person name="Mosoni P."/>
            <person name="Yeoman C.J."/>
            <person name="White B.A."/>
            <person name="Bayer E.A."/>
        </authorList>
    </citation>
    <scope>NUCLEOTIDE SEQUENCE [LARGE SCALE GENOMIC DNA]</scope>
    <source>
        <strain evidence="1 2">007c</strain>
    </source>
</reference>
<comment type="caution">
    <text evidence="1">The sequence shown here is derived from an EMBL/GenBank/DDBJ whole genome shotgun (WGS) entry which is preliminary data.</text>
</comment>
<accession>W7USK8</accession>
<evidence type="ECO:0000313" key="2">
    <source>
        <dbReference type="Proteomes" id="UP000019365"/>
    </source>
</evidence>
<sequence length="131" mass="14511">MYVYFDMKAADKAVRGLFVTCFRKGAYYVMCGGPSHAVLRAGKEDSVMNLDLFDDMEGIILHEREAALDISDMNKNSGNDSIPRFPVNTPIAMAYVPFQQWGKTYGDDEALSRGTLFPELDLPFAKGGNGK</sequence>
<evidence type="ECO:0000313" key="1">
    <source>
        <dbReference type="EMBL" id="EWM54404.1"/>
    </source>
</evidence>
<dbReference type="PATRIC" id="fig|1341157.4.peg.1073"/>
<dbReference type="EMBL" id="ATAX01000016">
    <property type="protein sequence ID" value="EWM54404.1"/>
    <property type="molecule type" value="Genomic_DNA"/>
</dbReference>
<protein>
    <submittedName>
        <fullName evidence="1">Uncharacterized protein</fullName>
    </submittedName>
</protein>
<name>W7USK8_RUMFL</name>